<keyword evidence="1" id="KW-0862">Zinc</keyword>
<protein>
    <recommendedName>
        <fullName evidence="3">CCHC-type domain-containing protein</fullName>
    </recommendedName>
</protein>
<keyword evidence="5" id="KW-1185">Reference proteome</keyword>
<sequence length="303" mass="34719">MVFSDWIASIEEYFGWYDMVDDRQVRFANMKLVGLAKVWWSGVENDIRRIGQPPIGTWQKMKGSMLVAKYIQKFNELKTRSQVIEEPCQTLARFKTSLRADIQREMLRQPVYNVEHAFQVALDMEEYLRYLVPRKIGSQTKETASKKFVESSSGAKPFNRSNGSKPSANLAESKGKGVMSNNYSGKESKCFKCGEIGHMVYQCPKKRSLHIGVEDEKEGIQQDEDHKEDTLDYGAFTVDDLEEDEVDTSLLSVVRRILAAPKVEKKDWKRTLIFQMLVRCGNQAKKLIIDGGKLHECCVIFHG</sequence>
<dbReference type="GO" id="GO:0003676">
    <property type="term" value="F:nucleic acid binding"/>
    <property type="evidence" value="ECO:0007669"/>
    <property type="project" value="InterPro"/>
</dbReference>
<proteinExistence type="predicted"/>
<reference evidence="4 5" key="1">
    <citation type="journal article" date="2023" name="G3 (Bethesda)">
        <title>A haplotype-resolved chromosome-scale genome for Quercus rubra L. provides insights into the genetics of adaptive traits for red oak species.</title>
        <authorList>
            <person name="Kapoor B."/>
            <person name="Jenkins J."/>
            <person name="Schmutz J."/>
            <person name="Zhebentyayeva T."/>
            <person name="Kuelheim C."/>
            <person name="Coggeshall M."/>
            <person name="Heim C."/>
            <person name="Lasky J.R."/>
            <person name="Leites L."/>
            <person name="Islam-Faridi N."/>
            <person name="Romero-Severson J."/>
            <person name="DeLeo V.L."/>
            <person name="Lucas S.M."/>
            <person name="Lazic D."/>
            <person name="Gailing O."/>
            <person name="Carlson J."/>
            <person name="Staton M."/>
        </authorList>
    </citation>
    <scope>NUCLEOTIDE SEQUENCE [LARGE SCALE GENOMIC DNA]</scope>
    <source>
        <strain evidence="4">Pseudo-F2</strain>
    </source>
</reference>
<dbReference type="PANTHER" id="PTHR35046:SF26">
    <property type="entry name" value="RNA-DIRECTED DNA POLYMERASE"/>
    <property type="match status" value="1"/>
</dbReference>
<evidence type="ECO:0000313" key="4">
    <source>
        <dbReference type="EMBL" id="KAK4573258.1"/>
    </source>
</evidence>
<dbReference type="Gene3D" id="4.10.60.10">
    <property type="entry name" value="Zinc finger, CCHC-type"/>
    <property type="match status" value="1"/>
</dbReference>
<dbReference type="AlphaFoldDB" id="A0AAN7EK89"/>
<evidence type="ECO:0000259" key="3">
    <source>
        <dbReference type="PROSITE" id="PS50158"/>
    </source>
</evidence>
<keyword evidence="1" id="KW-0479">Metal-binding</keyword>
<dbReference type="Proteomes" id="UP001324115">
    <property type="component" value="Unassembled WGS sequence"/>
</dbReference>
<organism evidence="4 5">
    <name type="scientific">Quercus rubra</name>
    <name type="common">Northern red oak</name>
    <name type="synonym">Quercus borealis</name>
    <dbReference type="NCBI Taxonomy" id="3512"/>
    <lineage>
        <taxon>Eukaryota</taxon>
        <taxon>Viridiplantae</taxon>
        <taxon>Streptophyta</taxon>
        <taxon>Embryophyta</taxon>
        <taxon>Tracheophyta</taxon>
        <taxon>Spermatophyta</taxon>
        <taxon>Magnoliopsida</taxon>
        <taxon>eudicotyledons</taxon>
        <taxon>Gunneridae</taxon>
        <taxon>Pentapetalae</taxon>
        <taxon>rosids</taxon>
        <taxon>fabids</taxon>
        <taxon>Fagales</taxon>
        <taxon>Fagaceae</taxon>
        <taxon>Quercus</taxon>
    </lineage>
</organism>
<evidence type="ECO:0000313" key="5">
    <source>
        <dbReference type="Proteomes" id="UP001324115"/>
    </source>
</evidence>
<dbReference type="SMART" id="SM00343">
    <property type="entry name" value="ZnF_C2HC"/>
    <property type="match status" value="1"/>
</dbReference>
<dbReference type="SUPFAM" id="SSF57756">
    <property type="entry name" value="Retrovirus zinc finger-like domains"/>
    <property type="match status" value="1"/>
</dbReference>
<dbReference type="Pfam" id="PF00098">
    <property type="entry name" value="zf-CCHC"/>
    <property type="match status" value="1"/>
</dbReference>
<dbReference type="InterPro" id="IPR036875">
    <property type="entry name" value="Znf_CCHC_sf"/>
</dbReference>
<gene>
    <name evidence="4" type="ORF">RGQ29_031287</name>
</gene>
<feature type="domain" description="CCHC-type" evidence="3">
    <location>
        <begin position="189"/>
        <end position="205"/>
    </location>
</feature>
<name>A0AAN7EK89_QUERU</name>
<dbReference type="InterPro" id="IPR001878">
    <property type="entry name" value="Znf_CCHC"/>
</dbReference>
<accession>A0AAN7EK89</accession>
<feature type="region of interest" description="Disordered" evidence="2">
    <location>
        <begin position="142"/>
        <end position="177"/>
    </location>
</feature>
<evidence type="ECO:0000256" key="1">
    <source>
        <dbReference type="PROSITE-ProRule" id="PRU00047"/>
    </source>
</evidence>
<feature type="compositionally biased region" description="Polar residues" evidence="2">
    <location>
        <begin position="150"/>
        <end position="167"/>
    </location>
</feature>
<comment type="caution">
    <text evidence="4">The sequence shown here is derived from an EMBL/GenBank/DDBJ whole genome shotgun (WGS) entry which is preliminary data.</text>
</comment>
<dbReference type="PROSITE" id="PS50158">
    <property type="entry name" value="ZF_CCHC"/>
    <property type="match status" value="1"/>
</dbReference>
<evidence type="ECO:0000256" key="2">
    <source>
        <dbReference type="SAM" id="MobiDB-lite"/>
    </source>
</evidence>
<dbReference type="EMBL" id="JAXUIC010000009">
    <property type="protein sequence ID" value="KAK4573258.1"/>
    <property type="molecule type" value="Genomic_DNA"/>
</dbReference>
<dbReference type="GO" id="GO:0008270">
    <property type="term" value="F:zinc ion binding"/>
    <property type="evidence" value="ECO:0007669"/>
    <property type="project" value="UniProtKB-KW"/>
</dbReference>
<dbReference type="PANTHER" id="PTHR35046">
    <property type="entry name" value="ZINC KNUCKLE (CCHC-TYPE) FAMILY PROTEIN"/>
    <property type="match status" value="1"/>
</dbReference>
<keyword evidence="1" id="KW-0863">Zinc-finger</keyword>